<name>A0A1R3HNV5_9ROSI</name>
<keyword evidence="2" id="KW-1133">Transmembrane helix</keyword>
<comment type="caution">
    <text evidence="3">The sequence shown here is derived from an EMBL/GenBank/DDBJ whole genome shotgun (WGS) entry which is preliminary data.</text>
</comment>
<dbReference type="Gene3D" id="1.20.1250.20">
    <property type="entry name" value="MFS general substrate transporter like domains"/>
    <property type="match status" value="1"/>
</dbReference>
<evidence type="ECO:0000313" key="3">
    <source>
        <dbReference type="EMBL" id="OMO72045.1"/>
    </source>
</evidence>
<evidence type="ECO:0000313" key="4">
    <source>
        <dbReference type="Proteomes" id="UP000187203"/>
    </source>
</evidence>
<keyword evidence="2" id="KW-0812">Transmembrane</keyword>
<evidence type="ECO:0000256" key="1">
    <source>
        <dbReference type="SAM" id="MobiDB-lite"/>
    </source>
</evidence>
<sequence>MSLTFITYGMVKSLGNTFFIEQANGMSGGVPVVVFQIIQESSNIAATTGYKMVIERLIKGTKGRYSDGVSEDWTRYAGFYGMLLCCISGRDQKFFFLGAMEGLAGTGIQDFFGHYAPDSRRYGPVFANSVTGFGTVFNLGFIFILDYYNKSRYHSSWLGKPEEEEIPFLEVQEKTPSAQVEEKTSAEDQQIQLQKIPVRS</sequence>
<gene>
    <name evidence="3" type="ORF">COLO4_27855</name>
</gene>
<dbReference type="OrthoDB" id="941010at2759"/>
<dbReference type="AlphaFoldDB" id="A0A1R3HNV5"/>
<feature type="region of interest" description="Disordered" evidence="1">
    <location>
        <begin position="177"/>
        <end position="200"/>
    </location>
</feature>
<protein>
    <submittedName>
        <fullName evidence="3">Oligopeptide transporter</fullName>
    </submittedName>
</protein>
<dbReference type="Proteomes" id="UP000187203">
    <property type="component" value="Unassembled WGS sequence"/>
</dbReference>
<keyword evidence="4" id="KW-1185">Reference proteome</keyword>
<feature type="transmembrane region" description="Helical" evidence="2">
    <location>
        <begin position="125"/>
        <end position="148"/>
    </location>
</feature>
<accession>A0A1R3HNV5</accession>
<evidence type="ECO:0000256" key="2">
    <source>
        <dbReference type="SAM" id="Phobius"/>
    </source>
</evidence>
<proteinExistence type="predicted"/>
<organism evidence="3 4">
    <name type="scientific">Corchorus olitorius</name>
    <dbReference type="NCBI Taxonomy" id="93759"/>
    <lineage>
        <taxon>Eukaryota</taxon>
        <taxon>Viridiplantae</taxon>
        <taxon>Streptophyta</taxon>
        <taxon>Embryophyta</taxon>
        <taxon>Tracheophyta</taxon>
        <taxon>Spermatophyta</taxon>
        <taxon>Magnoliopsida</taxon>
        <taxon>eudicotyledons</taxon>
        <taxon>Gunneridae</taxon>
        <taxon>Pentapetalae</taxon>
        <taxon>rosids</taxon>
        <taxon>malvids</taxon>
        <taxon>Malvales</taxon>
        <taxon>Malvaceae</taxon>
        <taxon>Grewioideae</taxon>
        <taxon>Apeibeae</taxon>
        <taxon>Corchorus</taxon>
    </lineage>
</organism>
<dbReference type="InterPro" id="IPR036259">
    <property type="entry name" value="MFS_trans_sf"/>
</dbReference>
<keyword evidence="2" id="KW-0472">Membrane</keyword>
<reference evidence="4" key="1">
    <citation type="submission" date="2013-09" db="EMBL/GenBank/DDBJ databases">
        <title>Corchorus olitorius genome sequencing.</title>
        <authorList>
            <person name="Alam M."/>
            <person name="Haque M.S."/>
            <person name="Islam M.S."/>
            <person name="Emdad E.M."/>
            <person name="Islam M.M."/>
            <person name="Ahmed B."/>
            <person name="Halim A."/>
            <person name="Hossen Q.M.M."/>
            <person name="Hossain M.Z."/>
            <person name="Ahmed R."/>
            <person name="Khan M.M."/>
            <person name="Islam R."/>
            <person name="Rashid M.M."/>
            <person name="Khan S.A."/>
            <person name="Rahman M.S."/>
            <person name="Alam M."/>
            <person name="Yahiya A.S."/>
            <person name="Khan M.S."/>
            <person name="Azam M.S."/>
            <person name="Haque T."/>
            <person name="Lashkar M.Z.H."/>
            <person name="Akhand A.I."/>
            <person name="Morshed G."/>
            <person name="Roy S."/>
            <person name="Uddin K.S."/>
            <person name="Rabeya T."/>
            <person name="Hossain A.S."/>
            <person name="Chowdhury A."/>
            <person name="Snigdha A.R."/>
            <person name="Mortoza M.S."/>
            <person name="Matin S.A."/>
            <person name="Hoque S.M.E."/>
            <person name="Islam M.K."/>
            <person name="Roy D.K."/>
            <person name="Haider R."/>
            <person name="Moosa M.M."/>
            <person name="Elias S.M."/>
            <person name="Hasan A.M."/>
            <person name="Jahan S."/>
            <person name="Shafiuddin M."/>
            <person name="Mahmood N."/>
            <person name="Shommy N.S."/>
        </authorList>
    </citation>
    <scope>NUCLEOTIDE SEQUENCE [LARGE SCALE GENOMIC DNA]</scope>
    <source>
        <strain evidence="4">cv. O-4</strain>
    </source>
</reference>
<dbReference type="EMBL" id="AWUE01019705">
    <property type="protein sequence ID" value="OMO72045.1"/>
    <property type="molecule type" value="Genomic_DNA"/>
</dbReference>